<gene>
    <name evidence="2" type="ORF">C1J01_23645</name>
</gene>
<protein>
    <submittedName>
        <fullName evidence="2">Uncharacterized protein</fullName>
    </submittedName>
</protein>
<keyword evidence="3" id="KW-1185">Reference proteome</keyword>
<reference evidence="2 3" key="1">
    <citation type="submission" date="2018-01" db="EMBL/GenBank/DDBJ databases">
        <title>Draft genome sequence of Nonomuraea sp. KC333.</title>
        <authorList>
            <person name="Sahin N."/>
            <person name="Saygin H."/>
            <person name="Ay H."/>
        </authorList>
    </citation>
    <scope>NUCLEOTIDE SEQUENCE [LARGE SCALE GENOMIC DNA]</scope>
    <source>
        <strain evidence="2 3">KC333</strain>
    </source>
</reference>
<dbReference type="AlphaFoldDB" id="A0A2W2DUJ5"/>
<dbReference type="Proteomes" id="UP000249304">
    <property type="component" value="Unassembled WGS sequence"/>
</dbReference>
<dbReference type="EMBL" id="POUD01000102">
    <property type="protein sequence ID" value="PZG15586.1"/>
    <property type="molecule type" value="Genomic_DNA"/>
</dbReference>
<evidence type="ECO:0000313" key="2">
    <source>
        <dbReference type="EMBL" id="PZG15586.1"/>
    </source>
</evidence>
<sequence>MLFDALGIGLDVVEGLARGEGVGNGVDATRRPTTLGVGVGVEAALDRDPALSVPQPIDQMPMLAQMRSPAMRAGRGRL</sequence>
<proteinExistence type="predicted"/>
<comment type="caution">
    <text evidence="2">The sequence shown here is derived from an EMBL/GenBank/DDBJ whole genome shotgun (WGS) entry which is preliminary data.</text>
</comment>
<feature type="region of interest" description="Disordered" evidence="1">
    <location>
        <begin position="52"/>
        <end position="78"/>
    </location>
</feature>
<name>A0A2W2DUJ5_9ACTN</name>
<accession>A0A2W2DUJ5</accession>
<evidence type="ECO:0000313" key="3">
    <source>
        <dbReference type="Proteomes" id="UP000249304"/>
    </source>
</evidence>
<organism evidence="2 3">
    <name type="scientific">Nonomuraea aridisoli</name>
    <dbReference type="NCBI Taxonomy" id="2070368"/>
    <lineage>
        <taxon>Bacteria</taxon>
        <taxon>Bacillati</taxon>
        <taxon>Actinomycetota</taxon>
        <taxon>Actinomycetes</taxon>
        <taxon>Streptosporangiales</taxon>
        <taxon>Streptosporangiaceae</taxon>
        <taxon>Nonomuraea</taxon>
    </lineage>
</organism>
<dbReference type="RefSeq" id="WP_111181171.1">
    <property type="nucleotide sequence ID" value="NZ_POUD01000102.1"/>
</dbReference>
<evidence type="ECO:0000256" key="1">
    <source>
        <dbReference type="SAM" id="MobiDB-lite"/>
    </source>
</evidence>